<feature type="transmembrane region" description="Helical" evidence="1">
    <location>
        <begin position="82"/>
        <end position="100"/>
    </location>
</feature>
<evidence type="ECO:0000256" key="1">
    <source>
        <dbReference type="SAM" id="Phobius"/>
    </source>
</evidence>
<dbReference type="InterPro" id="IPR052714">
    <property type="entry name" value="MFS_Exporter"/>
</dbReference>
<dbReference type="PROSITE" id="PS50850">
    <property type="entry name" value="MFS"/>
    <property type="match status" value="1"/>
</dbReference>
<dbReference type="RefSeq" id="WP_219530413.1">
    <property type="nucleotide sequence ID" value="NZ_JAHKRM010000008.1"/>
</dbReference>
<feature type="transmembrane region" description="Helical" evidence="1">
    <location>
        <begin position="219"/>
        <end position="237"/>
    </location>
</feature>
<organism evidence="3 4">
    <name type="scientific">Nonomuraea guangzhouensis</name>
    <dbReference type="NCBI Taxonomy" id="1291555"/>
    <lineage>
        <taxon>Bacteria</taxon>
        <taxon>Bacillati</taxon>
        <taxon>Actinomycetota</taxon>
        <taxon>Actinomycetes</taxon>
        <taxon>Streptosporangiales</taxon>
        <taxon>Streptosporangiaceae</taxon>
        <taxon>Nonomuraea</taxon>
    </lineage>
</organism>
<feature type="transmembrane region" description="Helical" evidence="1">
    <location>
        <begin position="243"/>
        <end position="262"/>
    </location>
</feature>
<gene>
    <name evidence="3" type="ORF">ACFSJ0_06955</name>
</gene>
<dbReference type="PANTHER" id="PTHR23531:SF1">
    <property type="entry name" value="QUINOLENE RESISTANCE PROTEIN NORA"/>
    <property type="match status" value="1"/>
</dbReference>
<dbReference type="InterPro" id="IPR011701">
    <property type="entry name" value="MFS"/>
</dbReference>
<dbReference type="Pfam" id="PF07690">
    <property type="entry name" value="MFS_1"/>
    <property type="match status" value="1"/>
</dbReference>
<dbReference type="Proteomes" id="UP001597097">
    <property type="component" value="Unassembled WGS sequence"/>
</dbReference>
<feature type="transmembrane region" description="Helical" evidence="1">
    <location>
        <begin position="331"/>
        <end position="351"/>
    </location>
</feature>
<keyword evidence="1" id="KW-0812">Transmembrane</keyword>
<evidence type="ECO:0000259" key="2">
    <source>
        <dbReference type="PROSITE" id="PS50850"/>
    </source>
</evidence>
<feature type="transmembrane region" description="Helical" evidence="1">
    <location>
        <begin position="357"/>
        <end position="376"/>
    </location>
</feature>
<feature type="transmembrane region" description="Helical" evidence="1">
    <location>
        <begin position="142"/>
        <end position="163"/>
    </location>
</feature>
<protein>
    <submittedName>
        <fullName evidence="3">MFS transporter</fullName>
    </submittedName>
</protein>
<dbReference type="EMBL" id="JBHUCM010000005">
    <property type="protein sequence ID" value="MFD1536764.1"/>
    <property type="molecule type" value="Genomic_DNA"/>
</dbReference>
<evidence type="ECO:0000313" key="4">
    <source>
        <dbReference type="Proteomes" id="UP001597097"/>
    </source>
</evidence>
<name>A0ABW4G1Z2_9ACTN</name>
<dbReference type="InterPro" id="IPR020846">
    <property type="entry name" value="MFS_dom"/>
</dbReference>
<comment type="caution">
    <text evidence="3">The sequence shown here is derived from an EMBL/GenBank/DDBJ whole genome shotgun (WGS) entry which is preliminary data.</text>
</comment>
<feature type="transmembrane region" description="Helical" evidence="1">
    <location>
        <begin position="298"/>
        <end position="319"/>
    </location>
</feature>
<feature type="transmembrane region" description="Helical" evidence="1">
    <location>
        <begin position="274"/>
        <end position="292"/>
    </location>
</feature>
<feature type="domain" description="Major facilitator superfamily (MFS) profile" evidence="2">
    <location>
        <begin position="17"/>
        <end position="380"/>
    </location>
</feature>
<sequence length="385" mass="38483">MLTHPMPSPSGSLLTRPLLLAMAAAASGLLGFYLLFATMPLYAASGGAGETGVGLTTGAMMLSTVLLELAVPWLLSRCGYRAVLALGLVLLGLPALLLPLSAGLPLVIAVALLRGGGLGILVVAGTALAAELVPAERRGEGMGLYGVAVGVPSVIGLPLGLWAAGVLGFTPVLVVGGLIPLAGLVTVLALPAIAPETGKTGDTENAGTFELRVQVRPTLIFAAVTLAVGVLVTFLPLAGSPGLASAALLAQSLGTPLARWWAGRIGDGHGSERLLVPGILVTAAGVALQVWAGEPVAVVAGMAMFGVGFGVLQNATLALMLERGPSGPVSALWNLAYDAGMGVGAMGFGLFIGHTGYPVGFAVTAALVAATLPLALKRTRPMAHR</sequence>
<keyword evidence="4" id="KW-1185">Reference proteome</keyword>
<accession>A0ABW4G1Z2</accession>
<keyword evidence="1" id="KW-0472">Membrane</keyword>
<evidence type="ECO:0000313" key="3">
    <source>
        <dbReference type="EMBL" id="MFD1536764.1"/>
    </source>
</evidence>
<feature type="transmembrane region" description="Helical" evidence="1">
    <location>
        <begin position="106"/>
        <end position="130"/>
    </location>
</feature>
<feature type="transmembrane region" description="Helical" evidence="1">
    <location>
        <begin position="169"/>
        <end position="190"/>
    </location>
</feature>
<keyword evidence="1" id="KW-1133">Transmembrane helix</keyword>
<proteinExistence type="predicted"/>
<feature type="transmembrane region" description="Helical" evidence="1">
    <location>
        <begin position="53"/>
        <end position="75"/>
    </location>
</feature>
<reference evidence="4" key="1">
    <citation type="journal article" date="2019" name="Int. J. Syst. Evol. Microbiol.">
        <title>The Global Catalogue of Microorganisms (GCM) 10K type strain sequencing project: providing services to taxonomists for standard genome sequencing and annotation.</title>
        <authorList>
            <consortium name="The Broad Institute Genomics Platform"/>
            <consortium name="The Broad Institute Genome Sequencing Center for Infectious Disease"/>
            <person name="Wu L."/>
            <person name="Ma J."/>
        </authorList>
    </citation>
    <scope>NUCLEOTIDE SEQUENCE [LARGE SCALE GENOMIC DNA]</scope>
    <source>
        <strain evidence="4">CGMCC 1.15399</strain>
    </source>
</reference>
<dbReference type="PANTHER" id="PTHR23531">
    <property type="entry name" value="QUINOLENE RESISTANCE PROTEIN NORA"/>
    <property type="match status" value="1"/>
</dbReference>